<dbReference type="PROSITE" id="PS50994">
    <property type="entry name" value="INTEGRASE"/>
    <property type="match status" value="1"/>
</dbReference>
<organism evidence="10">
    <name type="scientific">Caenorhabditis remanei</name>
    <name type="common">Caenorhabditis vulgaris</name>
    <dbReference type="NCBI Taxonomy" id="31234"/>
    <lineage>
        <taxon>Eukaryota</taxon>
        <taxon>Metazoa</taxon>
        <taxon>Ecdysozoa</taxon>
        <taxon>Nematoda</taxon>
        <taxon>Chromadorea</taxon>
        <taxon>Rhabditida</taxon>
        <taxon>Rhabditina</taxon>
        <taxon>Rhabditomorpha</taxon>
        <taxon>Rhabditoidea</taxon>
        <taxon>Rhabditidae</taxon>
        <taxon>Peloderinae</taxon>
        <taxon>Caenorhabditis</taxon>
    </lineage>
</organism>
<dbReference type="Pfam" id="PF18701">
    <property type="entry name" value="DUF5641"/>
    <property type="match status" value="1"/>
</dbReference>
<dbReference type="Proteomes" id="UP000008281">
    <property type="component" value="Unassembled WGS sequence"/>
</dbReference>
<evidence type="ECO:0000313" key="9">
    <source>
        <dbReference type="EMBL" id="EFO87715.1"/>
    </source>
</evidence>
<dbReference type="SUPFAM" id="SSF56672">
    <property type="entry name" value="DNA/RNA polymerases"/>
    <property type="match status" value="1"/>
</dbReference>
<evidence type="ECO:0000256" key="6">
    <source>
        <dbReference type="ARBA" id="ARBA00022918"/>
    </source>
</evidence>
<dbReference type="PROSITE" id="PS00141">
    <property type="entry name" value="ASP_PROTEASE"/>
    <property type="match status" value="1"/>
</dbReference>
<dbReference type="InterPro" id="IPR036397">
    <property type="entry name" value="RNaseH_sf"/>
</dbReference>
<dbReference type="InterPro" id="IPR040676">
    <property type="entry name" value="DUF5641"/>
</dbReference>
<dbReference type="EMBL" id="DS268420">
    <property type="protein sequence ID" value="EFO87715.1"/>
    <property type="molecule type" value="Genomic_DNA"/>
</dbReference>
<dbReference type="Pfam" id="PF05380">
    <property type="entry name" value="Peptidase_A17"/>
    <property type="match status" value="1"/>
</dbReference>
<dbReference type="Gene3D" id="3.30.420.10">
    <property type="entry name" value="Ribonuclease H-like superfamily/Ribonuclease H"/>
    <property type="match status" value="1"/>
</dbReference>
<dbReference type="OrthoDB" id="5875526at2759"/>
<protein>
    <recommendedName>
        <fullName evidence="8">Integrase catalytic domain-containing protein</fullName>
    </recommendedName>
</protein>
<sequence>MEMKSIKQINSNNELLEIEVFKITDAHSQLPFIQLQTPSKQKLLALVDSGAQTSIISTAAAERLQLEVVGKRMTAYTGFTGKSEPALCKFYKLEMTDLDGNNWATVTPSYPEMSTMFRAPNHSKEDVKFLQERGLDKEGITDLMQFDGTPIDMLLGNNIINKIRRMQKTEMAYLPSGRAIEKMFIGFINHPPILDDSLVPIGNRFNINVLDELEQVWIHTVDSLDIDQNQMKTKDHSIVSNRKLEQQLEQLWNLELLGIEPPPAKADKEALNNQLLQEQKALIIIGKDGILRIALPFNGKQKRLHNNLPVAKKRLISILGHELKEKKERDAYDKILRKQLDEGIIEEVPTDAEEDGPEYHVPHRGVVKNESLTTNLRIVFDASSHMRNELSLNDTLYPGPSILQPILGILLRSRLTKYMMVADLEKAFHQVHVQEKFRNVTKFLWLRNPDKGYTEDNLVTYRFTRLPFGVTCSPFLLAITILRYMELDVQEINPRIIENLYVDNTMFTSNSKEDMEQCYKQSKAVFKKMHMNLREFLCNVPDVMDIIDEKDRSPQQSCKLLGHKWNADNDELTIKIAEPPEGIPTRKEVTSFQAQNYDPSGMIIPILIKLKKFISLLCERKLKWKDKIPNDLIPSWLELKKQFTGTTFTIPRQLVTAYDYKTVQLITFSDASKDHYATAMYMRYGYEDGTFQSRLIFAKSKIRPSNSGPEFTIPRMELMSMEIATNAAVNITKELHIKLDNVVFWSDSTCCLYWILSKVNNDLGSIWVANRVNKIHKNLAELRDLSPQLRYVPTDKNPADIATRGCSLEELKVNRLWNHGPKFLEETEESWPKKLEGTLADPYAFREYAINLGIIKKIDHAKANKPTPTIYESIVPYNRTNSISKMTIWMAKVMDFVCQLVKRRNKRSPKQPILFQGRMKEYNDAIEAKEADARLKLAKKLIIRDHYVDAEKRLKAVPPTEFYPILHEDGTWRYQTRFHAAEDQRLTPEMRLPIIIIAEHPLAKLLVMESHEKLKHQGVQDLVCDVQQRYWMKNLITIAREVRRTCATCRRKHAKPFKYDYTRILPQSRTTMIAPFKFIGLDYIGPLQYKRSSGCGKMWILLVTCLVTRGVHLEVVTDHTTLGFLNAVKRVFARRGVPSHILSDNAPEFKLGYAMINQDLRTLVNRDDNLTSFIAQNEITIKLITPLSPWQGGIYERLVALVKNILTKELGKEIRPFLEMETLVIEAEAIINSRPITPNKRDGNDTKAIRPVDFLNPDACLSLPESTEEVVNRFKTGETERITRQLLGNLGRVKEHLWDTFAKSYFQSLRDVHLTKMPRSKNYPKQGQLVYVDLPTTKSRQHWPIGRIISISRSLDNKPRSAMVKLGNKILEKPINQLYPLEDPGNFDEEADGKIAVPEAESSRATILHQEDKQPEQSTAPEKPKRGRPRRVVNAEVPEDVPKLTRETLNMKSRKISSRHPDEKPMKGGHQDISERTKRYLRRTTKEAGPSEKQTTSTSLHSVDLPPPECRGYTPLDISST</sequence>
<proteinExistence type="predicted"/>
<evidence type="ECO:0000256" key="3">
    <source>
        <dbReference type="ARBA" id="ARBA00022722"/>
    </source>
</evidence>
<feature type="compositionally biased region" description="Basic and acidic residues" evidence="7">
    <location>
        <begin position="1459"/>
        <end position="1490"/>
    </location>
</feature>
<keyword evidence="4" id="KW-0255">Endonuclease</keyword>
<feature type="compositionally biased region" description="Polar residues" evidence="7">
    <location>
        <begin position="1492"/>
        <end position="1501"/>
    </location>
</feature>
<dbReference type="Pfam" id="PF00078">
    <property type="entry name" value="RVT_1"/>
    <property type="match status" value="1"/>
</dbReference>
<feature type="region of interest" description="Disordered" evidence="7">
    <location>
        <begin position="1400"/>
        <end position="1521"/>
    </location>
</feature>
<dbReference type="PANTHER" id="PTHR47331">
    <property type="entry name" value="PHD-TYPE DOMAIN-CONTAINING PROTEIN"/>
    <property type="match status" value="1"/>
</dbReference>
<dbReference type="InParanoid" id="E3M0P6"/>
<dbReference type="GO" id="GO:0004519">
    <property type="term" value="F:endonuclease activity"/>
    <property type="evidence" value="ECO:0007669"/>
    <property type="project" value="UniProtKB-KW"/>
</dbReference>
<dbReference type="HOGENOM" id="CLU_000526_5_0_1"/>
<dbReference type="GO" id="GO:0042575">
    <property type="term" value="C:DNA polymerase complex"/>
    <property type="evidence" value="ECO:0007669"/>
    <property type="project" value="UniProtKB-ARBA"/>
</dbReference>
<dbReference type="PANTHER" id="PTHR47331:SF1">
    <property type="entry name" value="GAG-LIKE PROTEIN"/>
    <property type="match status" value="1"/>
</dbReference>
<keyword evidence="5" id="KW-0378">Hydrolase</keyword>
<dbReference type="GO" id="GO:0003676">
    <property type="term" value="F:nucleic acid binding"/>
    <property type="evidence" value="ECO:0007669"/>
    <property type="project" value="InterPro"/>
</dbReference>
<dbReference type="InterPro" id="IPR012337">
    <property type="entry name" value="RNaseH-like_sf"/>
</dbReference>
<dbReference type="eggNOG" id="KOG0017">
    <property type="taxonomic scope" value="Eukaryota"/>
</dbReference>
<reference evidence="9" key="1">
    <citation type="submission" date="2007-07" db="EMBL/GenBank/DDBJ databases">
        <title>PCAP assembly of the Caenorhabditis remanei genome.</title>
        <authorList>
            <consortium name="The Caenorhabditis remanei Sequencing Consortium"/>
            <person name="Wilson R.K."/>
        </authorList>
    </citation>
    <scope>NUCLEOTIDE SEQUENCE [LARGE SCALE GENOMIC DNA]</scope>
    <source>
        <strain evidence="9">PB4641</strain>
    </source>
</reference>
<dbReference type="InterPro" id="IPR001584">
    <property type="entry name" value="Integrase_cat-core"/>
</dbReference>
<dbReference type="InterPro" id="IPR008042">
    <property type="entry name" value="Retrotrans_Pao"/>
</dbReference>
<keyword evidence="6" id="KW-0695">RNA-directed DNA polymerase</keyword>
<gene>
    <name evidence="9" type="ORF">CRE_05675</name>
</gene>
<dbReference type="InterPro" id="IPR000477">
    <property type="entry name" value="RT_dom"/>
</dbReference>
<name>E3M0P6_CAERE</name>
<dbReference type="InterPro" id="IPR041588">
    <property type="entry name" value="Integrase_H2C2"/>
</dbReference>
<dbReference type="InterPro" id="IPR043128">
    <property type="entry name" value="Rev_trsase/Diguanyl_cyclase"/>
</dbReference>
<evidence type="ECO:0000256" key="7">
    <source>
        <dbReference type="SAM" id="MobiDB-lite"/>
    </source>
</evidence>
<dbReference type="GO" id="GO:0006508">
    <property type="term" value="P:proteolysis"/>
    <property type="evidence" value="ECO:0007669"/>
    <property type="project" value="InterPro"/>
</dbReference>
<dbReference type="InterPro" id="IPR043502">
    <property type="entry name" value="DNA/RNA_pol_sf"/>
</dbReference>
<dbReference type="Gene3D" id="3.30.70.270">
    <property type="match status" value="1"/>
</dbReference>
<evidence type="ECO:0000256" key="4">
    <source>
        <dbReference type="ARBA" id="ARBA00022759"/>
    </source>
</evidence>
<keyword evidence="10" id="KW-1185">Reference proteome</keyword>
<dbReference type="GO" id="GO:0004190">
    <property type="term" value="F:aspartic-type endopeptidase activity"/>
    <property type="evidence" value="ECO:0007669"/>
    <property type="project" value="InterPro"/>
</dbReference>
<dbReference type="SUPFAM" id="SSF53098">
    <property type="entry name" value="Ribonuclease H-like"/>
    <property type="match status" value="1"/>
</dbReference>
<feature type="domain" description="Integrase catalytic" evidence="8">
    <location>
        <begin position="1071"/>
        <end position="1259"/>
    </location>
</feature>
<evidence type="ECO:0000256" key="1">
    <source>
        <dbReference type="ARBA" id="ARBA00022679"/>
    </source>
</evidence>
<evidence type="ECO:0000259" key="8">
    <source>
        <dbReference type="PROSITE" id="PS50994"/>
    </source>
</evidence>
<dbReference type="InterPro" id="IPR021109">
    <property type="entry name" value="Peptidase_aspartic_dom_sf"/>
</dbReference>
<dbReference type="Gene3D" id="2.40.70.10">
    <property type="entry name" value="Acid Proteases"/>
    <property type="match status" value="1"/>
</dbReference>
<accession>E3M0P6</accession>
<dbReference type="Pfam" id="PF17921">
    <property type="entry name" value="Integrase_H2C2"/>
    <property type="match status" value="1"/>
</dbReference>
<dbReference type="GO" id="GO:0003964">
    <property type="term" value="F:RNA-directed DNA polymerase activity"/>
    <property type="evidence" value="ECO:0007669"/>
    <property type="project" value="UniProtKB-KW"/>
</dbReference>
<evidence type="ECO:0000256" key="5">
    <source>
        <dbReference type="ARBA" id="ARBA00022801"/>
    </source>
</evidence>
<keyword evidence="2" id="KW-0548">Nucleotidyltransferase</keyword>
<keyword evidence="1" id="KW-0808">Transferase</keyword>
<evidence type="ECO:0000313" key="10">
    <source>
        <dbReference type="Proteomes" id="UP000008281"/>
    </source>
</evidence>
<dbReference type="Gene3D" id="3.10.10.10">
    <property type="entry name" value="HIV Type 1 Reverse Transcriptase, subunit A, domain 1"/>
    <property type="match status" value="1"/>
</dbReference>
<dbReference type="GO" id="GO:0015074">
    <property type="term" value="P:DNA integration"/>
    <property type="evidence" value="ECO:0007669"/>
    <property type="project" value="InterPro"/>
</dbReference>
<dbReference type="InterPro" id="IPR001969">
    <property type="entry name" value="Aspartic_peptidase_AS"/>
</dbReference>
<keyword evidence="3" id="KW-0540">Nuclease</keyword>
<evidence type="ECO:0000256" key="2">
    <source>
        <dbReference type="ARBA" id="ARBA00022695"/>
    </source>
</evidence>
<dbReference type="STRING" id="31234.E3M0P6"/>
<dbReference type="OMA" id="CHERTIH"/>